<protein>
    <recommendedName>
        <fullName evidence="3">Leucine-rich repeat-containing N-terminal plant-type domain-containing protein</fullName>
    </recommendedName>
</protein>
<comment type="caution">
    <text evidence="1">The sequence shown here is derived from an EMBL/GenBank/DDBJ whole genome shotgun (WGS) entry which is preliminary data.</text>
</comment>
<keyword evidence="2" id="KW-1185">Reference proteome</keyword>
<evidence type="ECO:0000313" key="2">
    <source>
        <dbReference type="Proteomes" id="UP001420932"/>
    </source>
</evidence>
<organism evidence="1 2">
    <name type="scientific">Stephania yunnanensis</name>
    <dbReference type="NCBI Taxonomy" id="152371"/>
    <lineage>
        <taxon>Eukaryota</taxon>
        <taxon>Viridiplantae</taxon>
        <taxon>Streptophyta</taxon>
        <taxon>Embryophyta</taxon>
        <taxon>Tracheophyta</taxon>
        <taxon>Spermatophyta</taxon>
        <taxon>Magnoliopsida</taxon>
        <taxon>Ranunculales</taxon>
        <taxon>Menispermaceae</taxon>
        <taxon>Menispermoideae</taxon>
        <taxon>Cissampelideae</taxon>
        <taxon>Stephania</taxon>
    </lineage>
</organism>
<name>A0AAP0JJ96_9MAGN</name>
<dbReference type="Gene3D" id="3.80.10.10">
    <property type="entry name" value="Ribonuclease Inhibitor"/>
    <property type="match status" value="1"/>
</dbReference>
<dbReference type="AlphaFoldDB" id="A0AAP0JJ96"/>
<sequence>MNRCNNITHQTRVFKQTCTELSSESFCNPLRRLRRISRIQCVCLRGVKESLRGLQWRLSSWTTFNNDSVSFICNFIGASCWNDRGNLDLSHNSISAMDLSGQILDSLQFYSSLQNLDLSRNSISGAVLPIAKFVD</sequence>
<dbReference type="InterPro" id="IPR032675">
    <property type="entry name" value="LRR_dom_sf"/>
</dbReference>
<evidence type="ECO:0008006" key="3">
    <source>
        <dbReference type="Google" id="ProtNLM"/>
    </source>
</evidence>
<dbReference type="EMBL" id="JBBNAF010000006">
    <property type="protein sequence ID" value="KAK9135073.1"/>
    <property type="molecule type" value="Genomic_DNA"/>
</dbReference>
<reference evidence="1 2" key="1">
    <citation type="submission" date="2024-01" db="EMBL/GenBank/DDBJ databases">
        <title>Genome assemblies of Stephania.</title>
        <authorList>
            <person name="Yang L."/>
        </authorList>
    </citation>
    <scope>NUCLEOTIDE SEQUENCE [LARGE SCALE GENOMIC DNA]</scope>
    <source>
        <strain evidence="1">YNDBR</strain>
        <tissue evidence="1">Leaf</tissue>
    </source>
</reference>
<proteinExistence type="predicted"/>
<dbReference type="SUPFAM" id="SSF52058">
    <property type="entry name" value="L domain-like"/>
    <property type="match status" value="1"/>
</dbReference>
<accession>A0AAP0JJ96</accession>
<dbReference type="Proteomes" id="UP001420932">
    <property type="component" value="Unassembled WGS sequence"/>
</dbReference>
<evidence type="ECO:0000313" key="1">
    <source>
        <dbReference type="EMBL" id="KAK9135073.1"/>
    </source>
</evidence>
<gene>
    <name evidence="1" type="ORF">Syun_014403</name>
</gene>